<dbReference type="EMBL" id="CP033896">
    <property type="protein sequence ID" value="AZA13414.1"/>
    <property type="molecule type" value="Genomic_DNA"/>
</dbReference>
<dbReference type="Proteomes" id="UP000269019">
    <property type="component" value="Chromosome"/>
</dbReference>
<dbReference type="InterPro" id="IPR011053">
    <property type="entry name" value="Single_hybrid_motif"/>
</dbReference>
<feature type="region of interest" description="Disordered" evidence="1">
    <location>
        <begin position="1"/>
        <end position="25"/>
    </location>
</feature>
<evidence type="ECO:0000256" key="1">
    <source>
        <dbReference type="SAM" id="MobiDB-lite"/>
    </source>
</evidence>
<evidence type="ECO:0000259" key="2">
    <source>
        <dbReference type="Pfam" id="PF00364"/>
    </source>
</evidence>
<accession>A0A3G6JBC9</accession>
<protein>
    <submittedName>
        <fullName evidence="3">Pyruvate carboxylase</fullName>
    </submittedName>
</protein>
<proteinExistence type="predicted"/>
<keyword evidence="4" id="KW-1185">Reference proteome</keyword>
<sequence length="116" mass="12072">MWPTRNGNSSKKRSNTSHRGEAVETAENVTGRQVIVYSCPMNICAPFGGIVRFHVAAGDTVAAGDPLATIETVKLEATVPAPGPGIVTSILVADYADIDGGDVVITVDPHAPDTRS</sequence>
<dbReference type="CDD" id="cd06850">
    <property type="entry name" value="biotinyl_domain"/>
    <property type="match status" value="1"/>
</dbReference>
<keyword evidence="3" id="KW-0670">Pyruvate</keyword>
<organism evidence="3 4">
    <name type="scientific">Corynebacterium choanae</name>
    <dbReference type="NCBI Taxonomy" id="1862358"/>
    <lineage>
        <taxon>Bacteria</taxon>
        <taxon>Bacillati</taxon>
        <taxon>Actinomycetota</taxon>
        <taxon>Actinomycetes</taxon>
        <taxon>Mycobacteriales</taxon>
        <taxon>Corynebacteriaceae</taxon>
        <taxon>Corynebacterium</taxon>
    </lineage>
</organism>
<evidence type="ECO:0000313" key="4">
    <source>
        <dbReference type="Proteomes" id="UP000269019"/>
    </source>
</evidence>
<reference evidence="3 4" key="1">
    <citation type="submission" date="2018-11" db="EMBL/GenBank/DDBJ databases">
        <authorList>
            <person name="Kleinhagauer T."/>
            <person name="Glaeser S.P."/>
            <person name="Spergser J."/>
            <person name="Ruckert C."/>
            <person name="Kaempfer P."/>
            <person name="Busse H.-J."/>
        </authorList>
    </citation>
    <scope>NUCLEOTIDE SEQUENCE [LARGE SCALE GENOMIC DNA]</scope>
    <source>
        <strain evidence="3 4">200CH</strain>
    </source>
</reference>
<dbReference type="KEGG" id="ccho:CCHOA_05040"/>
<dbReference type="Pfam" id="PF00364">
    <property type="entry name" value="Biotin_lipoyl"/>
    <property type="match status" value="1"/>
</dbReference>
<feature type="domain" description="Lipoyl-binding" evidence="2">
    <location>
        <begin position="50"/>
        <end position="106"/>
    </location>
</feature>
<dbReference type="InterPro" id="IPR000089">
    <property type="entry name" value="Biotin_lipoyl"/>
</dbReference>
<evidence type="ECO:0000313" key="3">
    <source>
        <dbReference type="EMBL" id="AZA13414.1"/>
    </source>
</evidence>
<dbReference type="Gene3D" id="2.40.50.100">
    <property type="match status" value="1"/>
</dbReference>
<dbReference type="AlphaFoldDB" id="A0A3G6JBC9"/>
<name>A0A3G6JBC9_9CORY</name>
<dbReference type="SUPFAM" id="SSF51230">
    <property type="entry name" value="Single hybrid motif"/>
    <property type="match status" value="1"/>
</dbReference>
<gene>
    <name evidence="3" type="ORF">CCHOA_05040</name>
</gene>